<evidence type="ECO:0000256" key="1">
    <source>
        <dbReference type="SAM" id="MobiDB-lite"/>
    </source>
</evidence>
<dbReference type="Gene3D" id="3.30.710.10">
    <property type="entry name" value="Potassium Channel Kv1.1, Chain A"/>
    <property type="match status" value="1"/>
</dbReference>
<feature type="compositionally biased region" description="Polar residues" evidence="1">
    <location>
        <begin position="402"/>
        <end position="412"/>
    </location>
</feature>
<proteinExistence type="predicted"/>
<dbReference type="InterPro" id="IPR000210">
    <property type="entry name" value="BTB/POZ_dom"/>
</dbReference>
<protein>
    <recommendedName>
        <fullName evidence="2">BTB domain-containing protein</fullName>
    </recommendedName>
</protein>
<dbReference type="PANTHER" id="PTHR47843:SF2">
    <property type="entry name" value="BTB DOMAIN-CONTAINING PROTEIN"/>
    <property type="match status" value="1"/>
</dbReference>
<feature type="region of interest" description="Disordered" evidence="1">
    <location>
        <begin position="400"/>
        <end position="434"/>
    </location>
</feature>
<keyword evidence="4" id="KW-1185">Reference proteome</keyword>
<organism evidence="3 4">
    <name type="scientific">Metarhizium robertsii (strain ARSEF 23 / ATCC MYA-3075)</name>
    <name type="common">Metarhizium anisopliae (strain ARSEF 23)</name>
    <dbReference type="NCBI Taxonomy" id="655844"/>
    <lineage>
        <taxon>Eukaryota</taxon>
        <taxon>Fungi</taxon>
        <taxon>Dikarya</taxon>
        <taxon>Ascomycota</taxon>
        <taxon>Pezizomycotina</taxon>
        <taxon>Sordariomycetes</taxon>
        <taxon>Hypocreomycetidae</taxon>
        <taxon>Hypocreales</taxon>
        <taxon>Clavicipitaceae</taxon>
        <taxon>Metarhizium</taxon>
    </lineage>
</organism>
<sequence>MPKSLQQGVETELLPALHRRSEALATLCKLKSPQANVTSPDPCDGESVGCYDSKSMKVSTNLNEPTVVTLDLAPHDPRAVDCMIQYFYHLDYQPPHSNFPLDKEETEEEIIPTAKPSDILLHTRVFILAETYAIDGLKSSALCKLEAAVQEITDVDDFLVATHEAYTQAPDFETRLRHVLVAAFCKHHSKLLASSKTKDLMSSNGSLGFDIYQYSHRDNLFGFRVSPHYARLLWHKNLQRPTQFASISSSSGQQLYPLLSVTAEALCPSHRIPTLGEPGVQLRPGQCAAHSPYLIPNGFSTDAALIGHWSYVACRPRPKICSSPMLMPPNLEEEVAWKDVVETCARVLDFTRKHEKSATVHGWVARILAHQDHLARNGELSEPQRASFVISTPNYDRLVCPSETTGSHTKQTAPPRKKEDLLQQRTSNSATAPKKITSMNSAIAASEPYTFIVGPDSRKFTIHSALVAKLSPCLERLVNGPMREGLEKSVTWDSVDAVTFGCFFQYAYTGSYDVRKEQQLAALKVEIRDKAIDLEWPDTPTDGTGTQAVEPVDYGLDEPVDSVQTMAEPEPEPPAEDDYRPTRVKKGKKKKGRYESPEPSSELEEPPSKQETLWAKFVALRRTSVSLNAVAGAEEVPAETEDLVSHAKVYVFADYHGIDKLTTISYNNLHRSLIDLNLQAKTLAGVIALFQYSYETLVPDDLRDLSTFRRLRSRKTVESPGVPGSTGQPC</sequence>
<dbReference type="Pfam" id="PF00651">
    <property type="entry name" value="BTB"/>
    <property type="match status" value="1"/>
</dbReference>
<dbReference type="SUPFAM" id="SSF54695">
    <property type="entry name" value="POZ domain"/>
    <property type="match status" value="1"/>
</dbReference>
<dbReference type="AlphaFoldDB" id="E9EJY5"/>
<feature type="domain" description="BTB" evidence="2">
    <location>
        <begin position="447"/>
        <end position="516"/>
    </location>
</feature>
<dbReference type="RefSeq" id="XP_007817579.2">
    <property type="nucleotide sequence ID" value="XM_007819388.2"/>
</dbReference>
<reference evidence="3 4" key="2">
    <citation type="journal article" date="2014" name="Proc. Natl. Acad. Sci. U.S.A.">
        <title>Trajectory and genomic determinants of fungal-pathogen speciation and host adaptation.</title>
        <authorList>
            <person name="Hu X."/>
            <person name="Xiao G."/>
            <person name="Zheng P."/>
            <person name="Shang Y."/>
            <person name="Su Y."/>
            <person name="Zhang X."/>
            <person name="Liu X."/>
            <person name="Zhan S."/>
            <person name="St Leger R.J."/>
            <person name="Wang C."/>
        </authorList>
    </citation>
    <scope>GENOME REANNOTATION</scope>
    <source>
        <strain evidence="4">ARSEF 23 / ATCC MYA-3075</strain>
    </source>
</reference>
<feature type="compositionally biased region" description="Basic residues" evidence="1">
    <location>
        <begin position="582"/>
        <end position="592"/>
    </location>
</feature>
<dbReference type="Proteomes" id="UP000002498">
    <property type="component" value="Unassembled WGS sequence"/>
</dbReference>
<dbReference type="PROSITE" id="PS50097">
    <property type="entry name" value="BTB"/>
    <property type="match status" value="1"/>
</dbReference>
<dbReference type="InterPro" id="IPR011333">
    <property type="entry name" value="SKP1/BTB/POZ_sf"/>
</dbReference>
<comment type="caution">
    <text evidence="3">The sequence shown here is derived from an EMBL/GenBank/DDBJ whole genome shotgun (WGS) entry which is preliminary data.</text>
</comment>
<dbReference type="EMBL" id="ADNJ02000013">
    <property type="protein sequence ID" value="EFZ04316.2"/>
    <property type="molecule type" value="Genomic_DNA"/>
</dbReference>
<reference evidence="3 4" key="1">
    <citation type="journal article" date="2011" name="PLoS Genet.">
        <title>Genome sequencing and comparative transcriptomics of the model entomopathogenic fungi Metarhizium anisopliae and M. acridum.</title>
        <authorList>
            <person name="Gao Q."/>
            <person name="Jin K."/>
            <person name="Ying S.H."/>
            <person name="Zhang Y."/>
            <person name="Xiao G."/>
            <person name="Shang Y."/>
            <person name="Duan Z."/>
            <person name="Hu X."/>
            <person name="Xie X.Q."/>
            <person name="Zhou G."/>
            <person name="Peng G."/>
            <person name="Luo Z."/>
            <person name="Huang W."/>
            <person name="Wang B."/>
            <person name="Fang W."/>
            <person name="Wang S."/>
            <person name="Zhong Y."/>
            <person name="Ma L.J."/>
            <person name="St Leger R.J."/>
            <person name="Zhao G.P."/>
            <person name="Pei Y."/>
            <person name="Feng M.G."/>
            <person name="Xia Y."/>
            <person name="Wang C."/>
        </authorList>
    </citation>
    <scope>NUCLEOTIDE SEQUENCE [LARGE SCALE GENOMIC DNA]</scope>
    <source>
        <strain evidence="4">ARSEF 23 / ATCC MYA-3075</strain>
    </source>
</reference>
<dbReference type="OrthoDB" id="9997739at2759"/>
<evidence type="ECO:0000313" key="3">
    <source>
        <dbReference type="EMBL" id="EFZ04316.2"/>
    </source>
</evidence>
<feature type="region of interest" description="Disordered" evidence="1">
    <location>
        <begin position="563"/>
        <end position="608"/>
    </location>
</feature>
<evidence type="ECO:0000259" key="2">
    <source>
        <dbReference type="PROSITE" id="PS50097"/>
    </source>
</evidence>
<accession>E9EJY5</accession>
<dbReference type="GeneID" id="19255676"/>
<gene>
    <name evidence="3" type="ORF">MAA_01390</name>
</gene>
<name>E9EJY5_METRA</name>
<feature type="compositionally biased region" description="Polar residues" evidence="1">
    <location>
        <begin position="423"/>
        <end position="434"/>
    </location>
</feature>
<evidence type="ECO:0000313" key="4">
    <source>
        <dbReference type="Proteomes" id="UP000002498"/>
    </source>
</evidence>
<dbReference type="PANTHER" id="PTHR47843">
    <property type="entry name" value="BTB DOMAIN-CONTAINING PROTEIN-RELATED"/>
    <property type="match status" value="1"/>
</dbReference>
<dbReference type="HOGENOM" id="CLU_379505_0_0_1"/>
<dbReference type="KEGG" id="maj:MAA_01390"/>